<reference evidence="4" key="1">
    <citation type="journal article" date="2022" name="Int. J. Mol. Sci.">
        <title>Draft Genome of Tanacetum Coccineum: Genomic Comparison of Closely Related Tanacetum-Family Plants.</title>
        <authorList>
            <person name="Yamashiro T."/>
            <person name="Shiraishi A."/>
            <person name="Nakayama K."/>
            <person name="Satake H."/>
        </authorList>
    </citation>
    <scope>NUCLEOTIDE SEQUENCE</scope>
</reference>
<evidence type="ECO:0000256" key="3">
    <source>
        <dbReference type="ARBA" id="ARBA00023242"/>
    </source>
</evidence>
<organism evidence="4 5">
    <name type="scientific">Tanacetum coccineum</name>
    <dbReference type="NCBI Taxonomy" id="301880"/>
    <lineage>
        <taxon>Eukaryota</taxon>
        <taxon>Viridiplantae</taxon>
        <taxon>Streptophyta</taxon>
        <taxon>Embryophyta</taxon>
        <taxon>Tracheophyta</taxon>
        <taxon>Spermatophyta</taxon>
        <taxon>Magnoliopsida</taxon>
        <taxon>eudicotyledons</taxon>
        <taxon>Gunneridae</taxon>
        <taxon>Pentapetalae</taxon>
        <taxon>asterids</taxon>
        <taxon>campanulids</taxon>
        <taxon>Asterales</taxon>
        <taxon>Asteraceae</taxon>
        <taxon>Asteroideae</taxon>
        <taxon>Anthemideae</taxon>
        <taxon>Anthemidinae</taxon>
        <taxon>Tanacetum</taxon>
    </lineage>
</organism>
<dbReference type="EMBL" id="BQNB010015012">
    <property type="protein sequence ID" value="GJT34989.1"/>
    <property type="molecule type" value="Genomic_DNA"/>
</dbReference>
<evidence type="ECO:0000256" key="2">
    <source>
        <dbReference type="ARBA" id="ARBA00023163"/>
    </source>
</evidence>
<sequence>MASAAAKPCQGDSSEFYLITGRNPTVAAAGMRHKGVSMPVRRNLHDLIKGRPYPHDLSKPLPLFPDARGRQIIPYDHFLNNDLEYLKGGSSSRKYTTSITKTKAADYGHFKWIEDKIPRSTWSEIMEFFGYKHFEEIIVRRQDDVLYKFREGDFKRLRREDIEDMLLLLVQGKLTNLNVDERFALNVALRMYMRRIVIQEREELQLTVESYQKKINLTKPDTYRSDISKKTPYTTYHDIQGIIYQDDMDINRLIRTDKLHKFSDGTHNIDNSNQSQCYCLQTWDSNGVFAEEKMDKQDQAEEPGYDKAIDKKLNTGEHAEFDESNTHVLERFYTSAGNPVKEILLKLNLPDHRKLKDGGEVKEFQRSFRHSDTERLSRSDEVLKLKNFKKDATLKLFKSTNQERPVCGTFNDTSYDYDAPLDDSEAEDPPYCHAQRDSTYGRGHSDKKTTTIDNFMRTKQQPTFVDTKYWTQQMVYYFKERWENEDKNKKPTTYNIAVEEIIESTAQNDINMKRWKKCLDRKFIDIVVKLGGFQAATPEKIIQHMKEDDITILELQNHLHAFRQKTKIVDNFVRTKQEPTFVDTKDWTQQMVYYYKEWWEEEERYKIPIMDNGAKYTTWSTEMCKKFIDIVVKLGGSKDATPNRIKQQMKDDNVTLSEVQNHFKKFNGIFSFTSIRGKVDKTVNNGHGPWIYRMQGENYHLMPNLGIKVNDIPKFSQLYIFDNQNEIQNRFTALSSSSKNPTTKVEKQDLLIADKIKKILDDKNPLVKKFRMIGESIKENNACNVKLRLVEKRDKDVREYNLPTANEVAAIIIGDFDDTGRTKDIIVEGTSGVPQRISELHPSYLPLQYPLLFPYAEDGYRDKIFLKGKIIKTKNER</sequence>
<keyword evidence="5" id="KW-1185">Reference proteome</keyword>
<keyword evidence="1" id="KW-0805">Transcription regulation</keyword>
<keyword evidence="2" id="KW-0804">Transcription</keyword>
<evidence type="ECO:0000313" key="4">
    <source>
        <dbReference type="EMBL" id="GJT34989.1"/>
    </source>
</evidence>
<dbReference type="Gene3D" id="1.10.10.60">
    <property type="entry name" value="Homeodomain-like"/>
    <property type="match status" value="2"/>
</dbReference>
<evidence type="ECO:0000256" key="1">
    <source>
        <dbReference type="ARBA" id="ARBA00023015"/>
    </source>
</evidence>
<dbReference type="PANTHER" id="PTHR45786">
    <property type="entry name" value="DNA BINDING PROTEIN-LIKE"/>
    <property type="match status" value="1"/>
</dbReference>
<protein>
    <submittedName>
        <fullName evidence="4">Uncharacterized protein</fullName>
    </submittedName>
</protein>
<name>A0ABQ5DDT3_9ASTR</name>
<keyword evidence="3" id="KW-0539">Nucleus</keyword>
<proteinExistence type="predicted"/>
<reference evidence="4" key="2">
    <citation type="submission" date="2022-01" db="EMBL/GenBank/DDBJ databases">
        <authorList>
            <person name="Yamashiro T."/>
            <person name="Shiraishi A."/>
            <person name="Satake H."/>
            <person name="Nakayama K."/>
        </authorList>
    </citation>
    <scope>NUCLEOTIDE SEQUENCE</scope>
</reference>
<accession>A0ABQ5DDT3</accession>
<dbReference type="Proteomes" id="UP001151760">
    <property type="component" value="Unassembled WGS sequence"/>
</dbReference>
<dbReference type="InterPro" id="IPR006447">
    <property type="entry name" value="Myb_dom_plants"/>
</dbReference>
<dbReference type="NCBIfam" id="TIGR01557">
    <property type="entry name" value="myb_SHAQKYF"/>
    <property type="match status" value="2"/>
</dbReference>
<dbReference type="SUPFAM" id="SSF46689">
    <property type="entry name" value="Homeodomain-like"/>
    <property type="match status" value="1"/>
</dbReference>
<comment type="caution">
    <text evidence="4">The sequence shown here is derived from an EMBL/GenBank/DDBJ whole genome shotgun (WGS) entry which is preliminary data.</text>
</comment>
<dbReference type="InterPro" id="IPR009057">
    <property type="entry name" value="Homeodomain-like_sf"/>
</dbReference>
<evidence type="ECO:0000313" key="5">
    <source>
        <dbReference type="Proteomes" id="UP001151760"/>
    </source>
</evidence>
<dbReference type="PANTHER" id="PTHR45786:SF66">
    <property type="entry name" value="HOOK MOTIF PROTEIN, PUTATIVE-RELATED"/>
    <property type="match status" value="1"/>
</dbReference>
<gene>
    <name evidence="4" type="ORF">Tco_0925408</name>
</gene>